<dbReference type="AlphaFoldDB" id="B9SEM2"/>
<keyword evidence="1" id="KW-0812">Transmembrane</keyword>
<keyword evidence="3" id="KW-1185">Reference proteome</keyword>
<keyword evidence="1" id="KW-0472">Membrane</keyword>
<reference evidence="3" key="1">
    <citation type="journal article" date="2010" name="Nat. Biotechnol.">
        <title>Draft genome sequence of the oilseed species Ricinus communis.</title>
        <authorList>
            <person name="Chan A.P."/>
            <person name="Crabtree J."/>
            <person name="Zhao Q."/>
            <person name="Lorenzi H."/>
            <person name="Orvis J."/>
            <person name="Puiu D."/>
            <person name="Melake-Berhan A."/>
            <person name="Jones K.M."/>
            <person name="Redman J."/>
            <person name="Chen G."/>
            <person name="Cahoon E.B."/>
            <person name="Gedil M."/>
            <person name="Stanke M."/>
            <person name="Haas B.J."/>
            <person name="Wortman J.R."/>
            <person name="Fraser-Liggett C.M."/>
            <person name="Ravel J."/>
            <person name="Rabinowicz P.D."/>
        </authorList>
    </citation>
    <scope>NUCLEOTIDE SEQUENCE [LARGE SCALE GENOMIC DNA]</scope>
    <source>
        <strain evidence="3">cv. Hale</strain>
    </source>
</reference>
<feature type="transmembrane region" description="Helical" evidence="1">
    <location>
        <begin position="52"/>
        <end position="70"/>
    </location>
</feature>
<dbReference type="InParanoid" id="B9SEM2"/>
<name>B9SEM2_RICCO</name>
<dbReference type="STRING" id="3988.B9SEM2"/>
<accession>B9SEM2</accession>
<gene>
    <name evidence="2" type="ORF">RCOM_0220580</name>
</gene>
<evidence type="ECO:0000313" key="2">
    <source>
        <dbReference type="EMBL" id="EEF37881.1"/>
    </source>
</evidence>
<proteinExistence type="predicted"/>
<keyword evidence="1" id="KW-1133">Transmembrane helix</keyword>
<evidence type="ECO:0000313" key="3">
    <source>
        <dbReference type="Proteomes" id="UP000008311"/>
    </source>
</evidence>
<sequence>MHRSSSGRGSDEFSLNLSQDAVASSDLPMHISNSDITKKEIGLHRKSIGENAVHLIPIVLILCALALWIFSHPTEPSEVM</sequence>
<protein>
    <submittedName>
        <fullName evidence="2">Uncharacterized protein</fullName>
    </submittedName>
</protein>
<dbReference type="Proteomes" id="UP000008311">
    <property type="component" value="Unassembled WGS sequence"/>
</dbReference>
<dbReference type="PANTHER" id="PTHR34189">
    <property type="entry name" value="TRANSMEMBRANE PROTEIN"/>
    <property type="match status" value="1"/>
</dbReference>
<organism evidence="2 3">
    <name type="scientific">Ricinus communis</name>
    <name type="common">Castor bean</name>
    <dbReference type="NCBI Taxonomy" id="3988"/>
    <lineage>
        <taxon>Eukaryota</taxon>
        <taxon>Viridiplantae</taxon>
        <taxon>Streptophyta</taxon>
        <taxon>Embryophyta</taxon>
        <taxon>Tracheophyta</taxon>
        <taxon>Spermatophyta</taxon>
        <taxon>Magnoliopsida</taxon>
        <taxon>eudicotyledons</taxon>
        <taxon>Gunneridae</taxon>
        <taxon>Pentapetalae</taxon>
        <taxon>rosids</taxon>
        <taxon>fabids</taxon>
        <taxon>Malpighiales</taxon>
        <taxon>Euphorbiaceae</taxon>
        <taxon>Acalyphoideae</taxon>
        <taxon>Acalypheae</taxon>
        <taxon>Ricinus</taxon>
    </lineage>
</organism>
<evidence type="ECO:0000256" key="1">
    <source>
        <dbReference type="SAM" id="Phobius"/>
    </source>
</evidence>
<dbReference type="EMBL" id="EQ973938">
    <property type="protein sequence ID" value="EEF37881.1"/>
    <property type="molecule type" value="Genomic_DNA"/>
</dbReference>
<dbReference type="PANTHER" id="PTHR34189:SF10">
    <property type="entry name" value="TRANSMEMBRANE PROTEIN"/>
    <property type="match status" value="1"/>
</dbReference>